<keyword evidence="8" id="KW-1185">Reference proteome</keyword>
<evidence type="ECO:0000256" key="2">
    <source>
        <dbReference type="ARBA" id="ARBA00022771"/>
    </source>
</evidence>
<dbReference type="InterPro" id="IPR013083">
    <property type="entry name" value="Znf_RING/FYVE/PHD"/>
</dbReference>
<dbReference type="PROSITE" id="PS50089">
    <property type="entry name" value="ZF_RING_2"/>
    <property type="match status" value="1"/>
</dbReference>
<feature type="compositionally biased region" description="Basic and acidic residues" evidence="5">
    <location>
        <begin position="140"/>
        <end position="159"/>
    </location>
</feature>
<reference evidence="8" key="2">
    <citation type="submission" date="2015-01" db="EMBL/GenBank/DDBJ databases">
        <title>Evolutionary Origins and Diversification of the Mycorrhizal Mutualists.</title>
        <authorList>
            <consortium name="DOE Joint Genome Institute"/>
            <consortium name="Mycorrhizal Genomics Consortium"/>
            <person name="Kohler A."/>
            <person name="Kuo A."/>
            <person name="Nagy L.G."/>
            <person name="Floudas D."/>
            <person name="Copeland A."/>
            <person name="Barry K.W."/>
            <person name="Cichocki N."/>
            <person name="Veneault-Fourrey C."/>
            <person name="LaButti K."/>
            <person name="Lindquist E.A."/>
            <person name="Lipzen A."/>
            <person name="Lundell T."/>
            <person name="Morin E."/>
            <person name="Murat C."/>
            <person name="Riley R."/>
            <person name="Ohm R."/>
            <person name="Sun H."/>
            <person name="Tunlid A."/>
            <person name="Henrissat B."/>
            <person name="Grigoriev I.V."/>
            <person name="Hibbett D.S."/>
            <person name="Martin F."/>
        </authorList>
    </citation>
    <scope>NUCLEOTIDE SEQUENCE [LARGE SCALE GENOMIC DNA]</scope>
    <source>
        <strain evidence="8">Zn</strain>
    </source>
</reference>
<dbReference type="PANTHER" id="PTHR23327:SF51">
    <property type="entry name" value="TRANSCRIPTIONAL REGULATOR OF YEAST FORM ADHERENCE 3"/>
    <property type="match status" value="1"/>
</dbReference>
<dbReference type="Pfam" id="PF00097">
    <property type="entry name" value="zf-C3HC4"/>
    <property type="match status" value="1"/>
</dbReference>
<dbReference type="STRING" id="913774.A0A0C3HPA4"/>
<feature type="region of interest" description="Disordered" evidence="5">
    <location>
        <begin position="263"/>
        <end position="555"/>
    </location>
</feature>
<dbReference type="GO" id="GO:0008270">
    <property type="term" value="F:zinc ion binding"/>
    <property type="evidence" value="ECO:0007669"/>
    <property type="project" value="UniProtKB-KW"/>
</dbReference>
<dbReference type="OrthoDB" id="6105938at2759"/>
<feature type="region of interest" description="Disordered" evidence="5">
    <location>
        <begin position="1"/>
        <end position="37"/>
    </location>
</feature>
<sequence length="649" mass="72447">MGPSTASPKPTMSTRSGPRIAGAPSKSREATPTATKPGPVAVAKSNIELDSVFKADLTNIRSLITCSICDQLLYEPWTLSCGHTYCYSCLCSWFVPNRRKKTCPECRDLVKQIPAPSFLVKQLVEIFIKRSELMPSDESIEQHQKKRAEEMEDVERDRNGPNGLFKGAFPPRNRDLIFDEQDGVLRCPRCLTEHEGGPTCTNCFLPVDNGYDFSDIDDDQFDGDIDAEDLELDMDSELGGPYHHHFGHFIGIPHFGFQHFSHHHHHHHHHGESATSNSEDDDDFSGASEDDEEDDEDNSLQDFIVRDEDVYVEPNFESGSRRRQHAHPATSEPYDSANNANPITISDDESDEGGAVSARRPRRGPHGTRISRAPRPSVIELSSSEAGDLSEDATMLRNAGWSPLSQDNDSEAEVSEEHYGYVDHDDDEGDTETVGNRGSDDEDGDDDRSRSELSETPTTHYFYGEPTPSNVSEDYDSEGGTPSAIDHDGDTEMSASPRASRTSRSPSVNAGPGYGYERGENLGVTTQVYNVDGDSDDSIVRPAPRRQRPRAQRAVRMPQYDPRISMIFAEHQQNIRGIQDHHTGLSELDGEVQRVEPASRSRRANSYRYRAHPPRRGDLLRASTFPSVDRVISSSIRAARSPRQYQFRN</sequence>
<dbReference type="PROSITE" id="PS00518">
    <property type="entry name" value="ZF_RING_1"/>
    <property type="match status" value="1"/>
</dbReference>
<reference evidence="7 8" key="1">
    <citation type="submission" date="2014-04" db="EMBL/GenBank/DDBJ databases">
        <authorList>
            <consortium name="DOE Joint Genome Institute"/>
            <person name="Kuo A."/>
            <person name="Martino E."/>
            <person name="Perotto S."/>
            <person name="Kohler A."/>
            <person name="Nagy L.G."/>
            <person name="Floudas D."/>
            <person name="Copeland A."/>
            <person name="Barry K.W."/>
            <person name="Cichocki N."/>
            <person name="Veneault-Fourrey C."/>
            <person name="LaButti K."/>
            <person name="Lindquist E.A."/>
            <person name="Lipzen A."/>
            <person name="Lundell T."/>
            <person name="Morin E."/>
            <person name="Murat C."/>
            <person name="Sun H."/>
            <person name="Tunlid A."/>
            <person name="Henrissat B."/>
            <person name="Grigoriev I.V."/>
            <person name="Hibbett D.S."/>
            <person name="Martin F."/>
            <person name="Nordberg H.P."/>
            <person name="Cantor M.N."/>
            <person name="Hua S.X."/>
        </authorList>
    </citation>
    <scope>NUCLEOTIDE SEQUENCE [LARGE SCALE GENOMIC DNA]</scope>
    <source>
        <strain evidence="7 8">Zn</strain>
    </source>
</reference>
<dbReference type="InterPro" id="IPR018957">
    <property type="entry name" value="Znf_C3HC4_RING-type"/>
</dbReference>
<protein>
    <recommendedName>
        <fullName evidence="6">RING-type domain-containing protein</fullName>
    </recommendedName>
</protein>
<evidence type="ECO:0000313" key="8">
    <source>
        <dbReference type="Proteomes" id="UP000054321"/>
    </source>
</evidence>
<dbReference type="PANTHER" id="PTHR23327">
    <property type="entry name" value="RING FINGER PROTEIN 127"/>
    <property type="match status" value="1"/>
</dbReference>
<dbReference type="InterPro" id="IPR017907">
    <property type="entry name" value="Znf_RING_CS"/>
</dbReference>
<keyword evidence="2 4" id="KW-0863">Zinc-finger</keyword>
<gene>
    <name evidence="7" type="ORF">OIDMADRAFT_143545</name>
</gene>
<evidence type="ECO:0000256" key="4">
    <source>
        <dbReference type="PROSITE-ProRule" id="PRU00175"/>
    </source>
</evidence>
<dbReference type="SUPFAM" id="SSF57850">
    <property type="entry name" value="RING/U-box"/>
    <property type="match status" value="1"/>
</dbReference>
<dbReference type="Gene3D" id="3.30.40.10">
    <property type="entry name" value="Zinc/RING finger domain, C3HC4 (zinc finger)"/>
    <property type="match status" value="1"/>
</dbReference>
<evidence type="ECO:0000313" key="7">
    <source>
        <dbReference type="EMBL" id="KIN04092.1"/>
    </source>
</evidence>
<feature type="compositionally biased region" description="Low complexity" evidence="5">
    <location>
        <begin position="494"/>
        <end position="507"/>
    </location>
</feature>
<feature type="compositionally biased region" description="Basic residues" evidence="5">
    <location>
        <begin position="543"/>
        <end position="553"/>
    </location>
</feature>
<keyword evidence="1" id="KW-0479">Metal-binding</keyword>
<evidence type="ECO:0000256" key="3">
    <source>
        <dbReference type="ARBA" id="ARBA00022833"/>
    </source>
</evidence>
<dbReference type="AlphaFoldDB" id="A0A0C3HPA4"/>
<organism evidence="7 8">
    <name type="scientific">Oidiodendron maius (strain Zn)</name>
    <dbReference type="NCBI Taxonomy" id="913774"/>
    <lineage>
        <taxon>Eukaryota</taxon>
        <taxon>Fungi</taxon>
        <taxon>Dikarya</taxon>
        <taxon>Ascomycota</taxon>
        <taxon>Pezizomycotina</taxon>
        <taxon>Leotiomycetes</taxon>
        <taxon>Leotiomycetes incertae sedis</taxon>
        <taxon>Myxotrichaceae</taxon>
        <taxon>Oidiodendron</taxon>
    </lineage>
</organism>
<name>A0A0C3HPA4_OIDMZ</name>
<dbReference type="HOGENOM" id="CLU_387380_0_0_1"/>
<dbReference type="Proteomes" id="UP000054321">
    <property type="component" value="Unassembled WGS sequence"/>
</dbReference>
<evidence type="ECO:0000259" key="6">
    <source>
        <dbReference type="PROSITE" id="PS50089"/>
    </source>
</evidence>
<feature type="compositionally biased region" description="Acidic residues" evidence="5">
    <location>
        <begin position="278"/>
        <end position="299"/>
    </location>
</feature>
<dbReference type="CDD" id="cd16568">
    <property type="entry name" value="RING-HC_ScPSH1-like"/>
    <property type="match status" value="1"/>
</dbReference>
<feature type="domain" description="RING-type" evidence="6">
    <location>
        <begin position="66"/>
        <end position="107"/>
    </location>
</feature>
<dbReference type="SMART" id="SM00184">
    <property type="entry name" value="RING"/>
    <property type="match status" value="1"/>
</dbReference>
<accession>A0A0C3HPA4</accession>
<dbReference type="InParanoid" id="A0A0C3HPA4"/>
<dbReference type="EMBL" id="KN832873">
    <property type="protein sequence ID" value="KIN04092.1"/>
    <property type="molecule type" value="Genomic_DNA"/>
</dbReference>
<feature type="compositionally biased region" description="Polar residues" evidence="5">
    <location>
        <begin position="1"/>
        <end position="16"/>
    </location>
</feature>
<evidence type="ECO:0000256" key="1">
    <source>
        <dbReference type="ARBA" id="ARBA00022723"/>
    </source>
</evidence>
<feature type="region of interest" description="Disordered" evidence="5">
    <location>
        <begin position="138"/>
        <end position="165"/>
    </location>
</feature>
<proteinExistence type="predicted"/>
<dbReference type="InterPro" id="IPR001841">
    <property type="entry name" value="Znf_RING"/>
</dbReference>
<evidence type="ECO:0000256" key="5">
    <source>
        <dbReference type="SAM" id="MobiDB-lite"/>
    </source>
</evidence>
<keyword evidence="3" id="KW-0862">Zinc</keyword>